<dbReference type="RefSeq" id="WP_117368204.1">
    <property type="nucleotide sequence ID" value="NZ_CP027033.1"/>
</dbReference>
<sequence length="165" mass="18445">MSDDEEVNGHGREPGNNAAPEGNDYGKGNSGGGAPSGPANGAWRHGLYSRWMSEEDEELMLELDGKDGAEKLELIIDHMIARYIRACKELNQPEMISVVTEDGQEHNDLDMGDGPLAERADKIRKLIADYNKMTEGEKYQLEGEVTHTHETDLTEEEREQLDQLF</sequence>
<proteinExistence type="predicted"/>
<protein>
    <submittedName>
        <fullName evidence="2">Uncharacterized protein</fullName>
    </submittedName>
</protein>
<evidence type="ECO:0000256" key="1">
    <source>
        <dbReference type="SAM" id="MobiDB-lite"/>
    </source>
</evidence>
<reference evidence="3" key="1">
    <citation type="submission" date="2018-02" db="EMBL/GenBank/DDBJ databases">
        <title>Phenotypic and genomic properties of facultatively anaerobic sulfur-reducing natronoarchaea from hypersaline soda lakes.</title>
        <authorList>
            <person name="Sorokin D.Y."/>
            <person name="Kublanov I.V."/>
            <person name="Roman P."/>
            <person name="Sinninghe Damste J.S."/>
            <person name="Golyshin P.N."/>
            <person name="Rojo D."/>
            <person name="Ciordia S."/>
            <person name="Mena M.D.C."/>
            <person name="Ferrer M."/>
            <person name="Messina E."/>
            <person name="Smedile F."/>
            <person name="La Spada G."/>
            <person name="La Cono V."/>
            <person name="Yakimov M.M."/>
        </authorList>
    </citation>
    <scope>NUCLEOTIDE SEQUENCE [LARGE SCALE GENOMIC DNA]</scope>
    <source>
        <strain evidence="3">AArc-Mg</strain>
    </source>
</reference>
<dbReference type="GeneID" id="37641984"/>
<name>A0A346PPR5_9EURY</name>
<organism evidence="2 3">
    <name type="scientific">Natrarchaeobaculum sulfurireducens</name>
    <dbReference type="NCBI Taxonomy" id="2044521"/>
    <lineage>
        <taxon>Archaea</taxon>
        <taxon>Methanobacteriati</taxon>
        <taxon>Methanobacteriota</taxon>
        <taxon>Stenosarchaea group</taxon>
        <taxon>Halobacteria</taxon>
        <taxon>Halobacteriales</taxon>
        <taxon>Natrialbaceae</taxon>
        <taxon>Natrarchaeobaculum</taxon>
    </lineage>
</organism>
<feature type="region of interest" description="Disordered" evidence="1">
    <location>
        <begin position="1"/>
        <end position="42"/>
    </location>
</feature>
<evidence type="ECO:0000313" key="2">
    <source>
        <dbReference type="EMBL" id="AXR81510.1"/>
    </source>
</evidence>
<dbReference type="AlphaFoldDB" id="A0A346PPR5"/>
<evidence type="ECO:0000313" key="3">
    <source>
        <dbReference type="Proteomes" id="UP000258613"/>
    </source>
</evidence>
<dbReference type="EMBL" id="CP027033">
    <property type="protein sequence ID" value="AXR81510.1"/>
    <property type="molecule type" value="Genomic_DNA"/>
</dbReference>
<feature type="region of interest" description="Disordered" evidence="1">
    <location>
        <begin position="141"/>
        <end position="165"/>
    </location>
</feature>
<feature type="compositionally biased region" description="Basic and acidic residues" evidence="1">
    <location>
        <begin position="141"/>
        <end position="152"/>
    </location>
</feature>
<keyword evidence="3" id="KW-1185">Reference proteome</keyword>
<dbReference type="KEGG" id="nag:AArcMg_1497"/>
<gene>
    <name evidence="2" type="ORF">AArcMg_1497</name>
</gene>
<dbReference type="Proteomes" id="UP000258613">
    <property type="component" value="Chromosome"/>
</dbReference>
<accession>A0A346PPR5</accession>